<feature type="compositionally biased region" description="Low complexity" evidence="1">
    <location>
        <begin position="21"/>
        <end position="33"/>
    </location>
</feature>
<dbReference type="EMBL" id="JBHUFU010000005">
    <property type="protein sequence ID" value="MFD1830157.1"/>
    <property type="molecule type" value="Genomic_DNA"/>
</dbReference>
<protein>
    <submittedName>
        <fullName evidence="2">Uncharacterized protein</fullName>
    </submittedName>
</protein>
<sequence>MPTVTGAAAPPGRGCAGGRGRAPAGRAGAQLRAPADRMTRAGVMSAM</sequence>
<keyword evidence="3" id="KW-1185">Reference proteome</keyword>
<evidence type="ECO:0000313" key="2">
    <source>
        <dbReference type="EMBL" id="MFD1830157.1"/>
    </source>
</evidence>
<feature type="compositionally biased region" description="Low complexity" evidence="1">
    <location>
        <begin position="1"/>
        <end position="13"/>
    </location>
</feature>
<organism evidence="2 3">
    <name type="scientific">Streptomyces desertarenae</name>
    <dbReference type="NCBI Taxonomy" id="2666184"/>
    <lineage>
        <taxon>Bacteria</taxon>
        <taxon>Bacillati</taxon>
        <taxon>Actinomycetota</taxon>
        <taxon>Actinomycetes</taxon>
        <taxon>Kitasatosporales</taxon>
        <taxon>Streptomycetaceae</taxon>
        <taxon>Streptomyces</taxon>
    </lineage>
</organism>
<evidence type="ECO:0000256" key="1">
    <source>
        <dbReference type="SAM" id="MobiDB-lite"/>
    </source>
</evidence>
<proteinExistence type="predicted"/>
<dbReference type="RefSeq" id="WP_380899126.1">
    <property type="nucleotide sequence ID" value="NZ_JBHUFU010000005.1"/>
</dbReference>
<dbReference type="Proteomes" id="UP001597365">
    <property type="component" value="Unassembled WGS sequence"/>
</dbReference>
<name>A0ABW4PHD1_9ACTN</name>
<comment type="caution">
    <text evidence="2">The sequence shown here is derived from an EMBL/GenBank/DDBJ whole genome shotgun (WGS) entry which is preliminary data.</text>
</comment>
<evidence type="ECO:0000313" key="3">
    <source>
        <dbReference type="Proteomes" id="UP001597365"/>
    </source>
</evidence>
<gene>
    <name evidence="2" type="ORF">ACFSJS_10825</name>
</gene>
<reference evidence="3" key="1">
    <citation type="journal article" date="2019" name="Int. J. Syst. Evol. Microbiol.">
        <title>The Global Catalogue of Microorganisms (GCM) 10K type strain sequencing project: providing services to taxonomists for standard genome sequencing and annotation.</title>
        <authorList>
            <consortium name="The Broad Institute Genomics Platform"/>
            <consortium name="The Broad Institute Genome Sequencing Center for Infectious Disease"/>
            <person name="Wu L."/>
            <person name="Ma J."/>
        </authorList>
    </citation>
    <scope>NUCLEOTIDE SEQUENCE [LARGE SCALE GENOMIC DNA]</scope>
    <source>
        <strain evidence="3">CGMCC 4.7455</strain>
    </source>
</reference>
<feature type="region of interest" description="Disordered" evidence="1">
    <location>
        <begin position="1"/>
        <end position="47"/>
    </location>
</feature>
<accession>A0ABW4PHD1</accession>